<dbReference type="PANTHER" id="PTHR43585:SF2">
    <property type="entry name" value="ATP-GRASP ENZYME FSQD"/>
    <property type="match status" value="1"/>
</dbReference>
<evidence type="ECO:0000256" key="2">
    <source>
        <dbReference type="ARBA" id="ARBA00022741"/>
    </source>
</evidence>
<evidence type="ECO:0000313" key="6">
    <source>
        <dbReference type="EMBL" id="REF98899.1"/>
    </source>
</evidence>
<dbReference type="Gene3D" id="3.30.470.20">
    <property type="entry name" value="ATP-grasp fold, B domain"/>
    <property type="match status" value="1"/>
</dbReference>
<dbReference type="Proteomes" id="UP000256913">
    <property type="component" value="Unassembled WGS sequence"/>
</dbReference>
<accession>A0A3D9ZPU7</accession>
<dbReference type="Gene3D" id="3.40.50.20">
    <property type="match status" value="1"/>
</dbReference>
<dbReference type="EMBL" id="QUMQ01000001">
    <property type="protein sequence ID" value="REF98899.1"/>
    <property type="molecule type" value="Genomic_DNA"/>
</dbReference>
<dbReference type="InterPro" id="IPR040570">
    <property type="entry name" value="LAL_C2"/>
</dbReference>
<dbReference type="GO" id="GO:0046872">
    <property type="term" value="F:metal ion binding"/>
    <property type="evidence" value="ECO:0007669"/>
    <property type="project" value="InterPro"/>
</dbReference>
<protein>
    <submittedName>
        <fullName evidence="6">Biotin carboxylase</fullName>
    </submittedName>
</protein>
<dbReference type="AlphaFoldDB" id="A0A3D9ZPU7"/>
<evidence type="ECO:0000259" key="5">
    <source>
        <dbReference type="PROSITE" id="PS50975"/>
    </source>
</evidence>
<feature type="domain" description="ATP-grasp" evidence="5">
    <location>
        <begin position="124"/>
        <end position="312"/>
    </location>
</feature>
<dbReference type="SUPFAM" id="SSF56059">
    <property type="entry name" value="Glutathione synthetase ATP-binding domain-like"/>
    <property type="match status" value="1"/>
</dbReference>
<name>A0A3D9ZPU7_9ACTN</name>
<dbReference type="GO" id="GO:0005524">
    <property type="term" value="F:ATP binding"/>
    <property type="evidence" value="ECO:0007669"/>
    <property type="project" value="UniProtKB-UniRule"/>
</dbReference>
<proteinExistence type="predicted"/>
<reference evidence="6 7" key="1">
    <citation type="submission" date="2018-08" db="EMBL/GenBank/DDBJ databases">
        <title>Sequencing the genomes of 1000 actinobacteria strains.</title>
        <authorList>
            <person name="Klenk H.-P."/>
        </authorList>
    </citation>
    <scope>NUCLEOTIDE SEQUENCE [LARGE SCALE GENOMIC DNA]</scope>
    <source>
        <strain evidence="6 7">DSM 44099</strain>
    </source>
</reference>
<keyword evidence="3 4" id="KW-0067">ATP-binding</keyword>
<gene>
    <name evidence="6" type="ORF">DFJ67_4924</name>
</gene>
<keyword evidence="1" id="KW-0436">Ligase</keyword>
<evidence type="ECO:0000313" key="7">
    <source>
        <dbReference type="Proteomes" id="UP000256913"/>
    </source>
</evidence>
<dbReference type="RefSeq" id="WP_116070133.1">
    <property type="nucleotide sequence ID" value="NZ_BONB01000004.1"/>
</dbReference>
<dbReference type="InterPro" id="IPR052032">
    <property type="entry name" value="ATP-dep_AA_Ligase"/>
</dbReference>
<sequence>MTETTRPRLLLVGMGMMGRPYLARARRLGFAVSVVDYEGSLGAPDLADSWRGDDRRHPIPNGFGAGDEVWYAAASRAVAEAEPDAVLAFAEPHVLAAALIAARLGLPGPGLHAATVSRDKAFQRALFERHGIRQPAYRLVTDQAAAEDWAAGRYPVVLKPLGESGSKGVVVAAGPQGVKEWTAEYGGTGPFLCEEYVPGAEFSCEVVVDRSVVVFANVTAKTTTEPPYCVEVEHLVPADVDAVTRDAIVAQAREVVAALGMGAGIAHVEMRLTPDGPCLMEVAVRTPGDNLMDLIEAATGVDLFEAAIAVAADRRPAVEPTRDRVAGIWYPLLEPGSPIPTETLRGAETLPGVTRVDINPMAGPTVPELRWSLDRAACVLVTGPTVAQLRGSLQRVKATVLAAG</sequence>
<dbReference type="Pfam" id="PF18603">
    <property type="entry name" value="LAL_C2"/>
    <property type="match status" value="1"/>
</dbReference>
<dbReference type="InterPro" id="IPR011761">
    <property type="entry name" value="ATP-grasp"/>
</dbReference>
<comment type="caution">
    <text evidence="6">The sequence shown here is derived from an EMBL/GenBank/DDBJ whole genome shotgun (WGS) entry which is preliminary data.</text>
</comment>
<keyword evidence="2 4" id="KW-0547">Nucleotide-binding</keyword>
<dbReference type="Pfam" id="PF13535">
    <property type="entry name" value="ATP-grasp_4"/>
    <property type="match status" value="1"/>
</dbReference>
<dbReference type="PROSITE" id="PS50975">
    <property type="entry name" value="ATP_GRASP"/>
    <property type="match status" value="1"/>
</dbReference>
<dbReference type="GO" id="GO:0016874">
    <property type="term" value="F:ligase activity"/>
    <property type="evidence" value="ECO:0007669"/>
    <property type="project" value="UniProtKB-KW"/>
</dbReference>
<dbReference type="PANTHER" id="PTHR43585">
    <property type="entry name" value="FUMIPYRROLE BIOSYNTHESIS PROTEIN C"/>
    <property type="match status" value="1"/>
</dbReference>
<evidence type="ECO:0000256" key="3">
    <source>
        <dbReference type="ARBA" id="ARBA00022840"/>
    </source>
</evidence>
<organism evidence="6 7">
    <name type="scientific">Asanoa ferruginea</name>
    <dbReference type="NCBI Taxonomy" id="53367"/>
    <lineage>
        <taxon>Bacteria</taxon>
        <taxon>Bacillati</taxon>
        <taxon>Actinomycetota</taxon>
        <taxon>Actinomycetes</taxon>
        <taxon>Micromonosporales</taxon>
        <taxon>Micromonosporaceae</taxon>
        <taxon>Asanoa</taxon>
    </lineage>
</organism>
<dbReference type="SMART" id="SM01209">
    <property type="entry name" value="GARS_A"/>
    <property type="match status" value="1"/>
</dbReference>
<dbReference type="OrthoDB" id="24041at2"/>
<evidence type="ECO:0000256" key="1">
    <source>
        <dbReference type="ARBA" id="ARBA00022598"/>
    </source>
</evidence>
<evidence type="ECO:0000256" key="4">
    <source>
        <dbReference type="PROSITE-ProRule" id="PRU00409"/>
    </source>
</evidence>
<keyword evidence="7" id="KW-1185">Reference proteome</keyword>